<keyword evidence="2" id="KW-1185">Reference proteome</keyword>
<sequence>MRAFAGPPLLRSSGPCWRRYVYWNMKELIAIFLLTISVNSLAQELPLEDGEYKFQHKYAEHPSLDSLTFNVTIQGFNIIVSNSQPSTVWPQGVIEQGKLFLHSNSKQWIIINNNDEKSATEVGGCSDGPTVIDLVKKIYWSC</sequence>
<dbReference type="AlphaFoldDB" id="A0A5S9PZY8"/>
<evidence type="ECO:0000313" key="2">
    <source>
        <dbReference type="Proteomes" id="UP000441399"/>
    </source>
</evidence>
<dbReference type="Proteomes" id="UP000441399">
    <property type="component" value="Unassembled WGS sequence"/>
</dbReference>
<reference evidence="1 2" key="1">
    <citation type="submission" date="2019-11" db="EMBL/GenBank/DDBJ databases">
        <authorList>
            <person name="Holert J."/>
        </authorList>
    </citation>
    <scope>NUCLEOTIDE SEQUENCE [LARGE SCALE GENOMIC DNA]</scope>
    <source>
        <strain evidence="1">SB11_3</strain>
    </source>
</reference>
<organism evidence="1 2">
    <name type="scientific">BD1-7 clade bacterium</name>
    <dbReference type="NCBI Taxonomy" id="2029982"/>
    <lineage>
        <taxon>Bacteria</taxon>
        <taxon>Pseudomonadati</taxon>
        <taxon>Pseudomonadota</taxon>
        <taxon>Gammaproteobacteria</taxon>
        <taxon>Cellvibrionales</taxon>
        <taxon>Spongiibacteraceae</taxon>
        <taxon>BD1-7 clade</taxon>
    </lineage>
</organism>
<name>A0A5S9PZY8_9GAMM</name>
<protein>
    <submittedName>
        <fullName evidence="1">Uncharacterized protein</fullName>
    </submittedName>
</protein>
<gene>
    <name evidence="1" type="ORF">OPDIPICF_01551</name>
</gene>
<proteinExistence type="predicted"/>
<evidence type="ECO:0000313" key="1">
    <source>
        <dbReference type="EMBL" id="CAA0110317.1"/>
    </source>
</evidence>
<accession>A0A5S9PZY8</accession>
<dbReference type="EMBL" id="CACSIO010000012">
    <property type="protein sequence ID" value="CAA0110317.1"/>
    <property type="molecule type" value="Genomic_DNA"/>
</dbReference>